<evidence type="ECO:0000256" key="3">
    <source>
        <dbReference type="ARBA" id="ARBA00022448"/>
    </source>
</evidence>
<dbReference type="Ensembl" id="ENSSFOT00015041744.1">
    <property type="protein sequence ID" value="ENSSFOP00015060227.1"/>
    <property type="gene ID" value="ENSSFOG00015027249.1"/>
</dbReference>
<accession>A0A8C9U9U6</accession>
<proteinExistence type="inferred from homology"/>
<dbReference type="GO" id="GO:0046961">
    <property type="term" value="F:proton-transporting ATPase activity, rotational mechanism"/>
    <property type="evidence" value="ECO:0007669"/>
    <property type="project" value="InterPro"/>
</dbReference>
<evidence type="ECO:0000256" key="7">
    <source>
        <dbReference type="PIRNR" id="PIRNR015945"/>
    </source>
</evidence>
<evidence type="ECO:0000313" key="9">
    <source>
        <dbReference type="Proteomes" id="UP000694397"/>
    </source>
</evidence>
<dbReference type="InterPro" id="IPR036906">
    <property type="entry name" value="ATPase_V1_fsu_sf"/>
</dbReference>
<name>A0A8C9U9U6_SCLFO</name>
<keyword evidence="3 7" id="KW-0813">Transport</keyword>
<dbReference type="PANTHER" id="PTHR13861">
    <property type="entry name" value="VACUOLAR ATP SYNTHASE SUBUNIT F"/>
    <property type="match status" value="1"/>
</dbReference>
<dbReference type="GeneTree" id="ENSGT00390000013208"/>
<dbReference type="KEGG" id="sfm:108936382"/>
<comment type="subunit">
    <text evidence="7">V-ATPase is a heteromultimeric enzyme made up of two complexes: the ATP-hydrolytic V1 complex and the proton translocation V0 complex.</text>
</comment>
<evidence type="ECO:0000256" key="1">
    <source>
        <dbReference type="ARBA" id="ARBA00010148"/>
    </source>
</evidence>
<dbReference type="OrthoDB" id="10261947at2759"/>
<evidence type="ECO:0000256" key="4">
    <source>
        <dbReference type="ARBA" id="ARBA00022781"/>
    </source>
</evidence>
<comment type="function">
    <text evidence="6">Subunit of the V1 complex of vacuolar(H+)-ATPase (V-ATPase), a multisubunit enzyme composed of a peripheral complex (V1) that hydrolyzes ATP and a membrane integral complex (V0) that translocates protons. V-ATPase is responsible for acidifying and maintaining the pH of intracellular compartments and in some cell types, is targeted to the plasma membrane, where it is responsible for acidifying the extracellular environment.</text>
</comment>
<dbReference type="Pfam" id="PF01990">
    <property type="entry name" value="ATP-synt_F"/>
    <property type="match status" value="1"/>
</dbReference>
<dbReference type="PANTHER" id="PTHR13861:SF2">
    <property type="entry name" value="V-TYPE PROTON ATPASE SUBUNIT F"/>
    <property type="match status" value="1"/>
</dbReference>
<gene>
    <name evidence="8" type="primary">ATP6V1F</name>
    <name evidence="8" type="synonym">LOC108936382</name>
</gene>
<organism evidence="8 9">
    <name type="scientific">Scleropages formosus</name>
    <name type="common">Asian bonytongue</name>
    <name type="synonym">Osteoglossum formosum</name>
    <dbReference type="NCBI Taxonomy" id="113540"/>
    <lineage>
        <taxon>Eukaryota</taxon>
        <taxon>Metazoa</taxon>
        <taxon>Chordata</taxon>
        <taxon>Craniata</taxon>
        <taxon>Vertebrata</taxon>
        <taxon>Euteleostomi</taxon>
        <taxon>Actinopterygii</taxon>
        <taxon>Neopterygii</taxon>
        <taxon>Teleostei</taxon>
        <taxon>Osteoglossocephala</taxon>
        <taxon>Osteoglossomorpha</taxon>
        <taxon>Osteoglossiformes</taxon>
        <taxon>Osteoglossidae</taxon>
        <taxon>Scleropages</taxon>
    </lineage>
</organism>
<keyword evidence="4 7" id="KW-0375">Hydrogen ion transport</keyword>
<reference evidence="8" key="3">
    <citation type="submission" date="2025-09" db="UniProtKB">
        <authorList>
            <consortium name="Ensembl"/>
        </authorList>
    </citation>
    <scope>IDENTIFICATION</scope>
</reference>
<dbReference type="AlphaFoldDB" id="A0A8C9U9U6"/>
<dbReference type="Proteomes" id="UP000694397">
    <property type="component" value="Chromosome 24"/>
</dbReference>
<dbReference type="SUPFAM" id="SSF159468">
    <property type="entry name" value="AtpF-like"/>
    <property type="match status" value="1"/>
</dbReference>
<evidence type="ECO:0000256" key="6">
    <source>
        <dbReference type="ARBA" id="ARBA00045737"/>
    </source>
</evidence>
<keyword evidence="9" id="KW-1185">Reference proteome</keyword>
<dbReference type="InterPro" id="IPR005772">
    <property type="entry name" value="ATPase_V1-cplx_fsu_euk"/>
</dbReference>
<sequence length="119" mass="13152">MAGRAKLVAVIGDEDTCTGFLLSGVGELKKTRESNFLVVEKDTSIAEIEETFRGFLGRDDVGIILINQFVAEMIRHAIDAHVQSIPAVLEIPSKEHPYDASKDSILRRAEGMFSAEDFR</sequence>
<dbReference type="FunFam" id="3.40.50.10580:FF:000001">
    <property type="entry name" value="V-type proton ATPase subunit F"/>
    <property type="match status" value="1"/>
</dbReference>
<dbReference type="InterPro" id="IPR008218">
    <property type="entry name" value="ATPase_V1-cplx_f_g_su"/>
</dbReference>
<dbReference type="NCBIfam" id="TIGR01101">
    <property type="entry name" value="V_ATP_synt_F"/>
    <property type="match status" value="1"/>
</dbReference>
<evidence type="ECO:0000256" key="2">
    <source>
        <dbReference type="ARBA" id="ARBA00013430"/>
    </source>
</evidence>
<dbReference type="Gene3D" id="3.40.50.10580">
    <property type="entry name" value="ATPase, V1 complex, subunit F"/>
    <property type="match status" value="1"/>
</dbReference>
<keyword evidence="5 7" id="KW-0406">Ion transport</keyword>
<evidence type="ECO:0000256" key="5">
    <source>
        <dbReference type="ARBA" id="ARBA00023065"/>
    </source>
</evidence>
<reference evidence="8" key="2">
    <citation type="submission" date="2025-08" db="UniProtKB">
        <authorList>
            <consortium name="Ensembl"/>
        </authorList>
    </citation>
    <scope>IDENTIFICATION</scope>
</reference>
<protein>
    <recommendedName>
        <fullName evidence="2 7">V-type proton ATPase subunit F</fullName>
    </recommendedName>
</protein>
<comment type="similarity">
    <text evidence="1 7">Belongs to the V-ATPase F subunit family.</text>
</comment>
<dbReference type="PIRSF" id="PIRSF015945">
    <property type="entry name" value="ATPase_V1_F_euk"/>
    <property type="match status" value="1"/>
</dbReference>
<evidence type="ECO:0000313" key="8">
    <source>
        <dbReference type="Ensembl" id="ENSSFOP00015060227.1"/>
    </source>
</evidence>
<reference evidence="8 9" key="1">
    <citation type="submission" date="2019-04" db="EMBL/GenBank/DDBJ databases">
        <authorList>
            <consortium name="Wellcome Sanger Institute Data Sharing"/>
        </authorList>
    </citation>
    <scope>NUCLEOTIDE SEQUENCE [LARGE SCALE GENOMIC DNA]</scope>
</reference>
<dbReference type="GO" id="GO:0033180">
    <property type="term" value="C:proton-transporting V-type ATPase, V1 domain"/>
    <property type="evidence" value="ECO:0007669"/>
    <property type="project" value="InterPro"/>
</dbReference>